<dbReference type="EMBL" id="CP134879">
    <property type="protein sequence ID" value="WNM24205.1"/>
    <property type="molecule type" value="Genomic_DNA"/>
</dbReference>
<dbReference type="Proteomes" id="UP001304125">
    <property type="component" value="Chromosome"/>
</dbReference>
<dbReference type="GO" id="GO:0016491">
    <property type="term" value="F:oxidoreductase activity"/>
    <property type="evidence" value="ECO:0007669"/>
    <property type="project" value="InterPro"/>
</dbReference>
<dbReference type="GO" id="GO:0030313">
    <property type="term" value="C:cell envelope"/>
    <property type="evidence" value="ECO:0007669"/>
    <property type="project" value="UniProtKB-SubCell"/>
</dbReference>
<dbReference type="InterPro" id="IPR036249">
    <property type="entry name" value="Thioredoxin-like_sf"/>
</dbReference>
<feature type="signal peptide" evidence="7">
    <location>
        <begin position="1"/>
        <end position="22"/>
    </location>
</feature>
<dbReference type="Gene3D" id="3.40.30.10">
    <property type="entry name" value="Glutaredoxin"/>
    <property type="match status" value="1"/>
</dbReference>
<keyword evidence="3" id="KW-0812">Transmembrane</keyword>
<evidence type="ECO:0000256" key="5">
    <source>
        <dbReference type="ARBA" id="ARBA00023284"/>
    </source>
</evidence>
<keyword evidence="10" id="KW-1185">Reference proteome</keyword>
<dbReference type="CDD" id="cd02966">
    <property type="entry name" value="TlpA_like_family"/>
    <property type="match status" value="1"/>
</dbReference>
<dbReference type="RefSeq" id="WP_313497718.1">
    <property type="nucleotide sequence ID" value="NZ_CP134879.1"/>
</dbReference>
<name>A0AA96F7K4_9MICO</name>
<keyword evidence="3" id="KW-0735">Signal-anchor</keyword>
<comment type="subcellular location">
    <subcellularLocation>
        <location evidence="1">Cell envelope</location>
    </subcellularLocation>
</comment>
<reference evidence="9 10" key="1">
    <citation type="submission" date="2023-09" db="EMBL/GenBank/DDBJ databases">
        <title>Demequina sp. a novel bacteria isolated from Capsicum annuum.</title>
        <authorList>
            <person name="Humaira Z."/>
            <person name="Lee J."/>
            <person name="Cho D."/>
        </authorList>
    </citation>
    <scope>NUCLEOTIDE SEQUENCE [LARGE SCALE GENOMIC DNA]</scope>
    <source>
        <strain evidence="9 10">OYTSA14</strain>
    </source>
</reference>
<evidence type="ECO:0000256" key="4">
    <source>
        <dbReference type="ARBA" id="ARBA00023157"/>
    </source>
</evidence>
<dbReference type="InterPro" id="IPR050553">
    <property type="entry name" value="Thioredoxin_ResA/DsbE_sf"/>
</dbReference>
<dbReference type="InterPro" id="IPR000866">
    <property type="entry name" value="AhpC/TSA"/>
</dbReference>
<dbReference type="PANTHER" id="PTHR42852">
    <property type="entry name" value="THIOL:DISULFIDE INTERCHANGE PROTEIN DSBE"/>
    <property type="match status" value="1"/>
</dbReference>
<feature type="compositionally biased region" description="Low complexity" evidence="6">
    <location>
        <begin position="205"/>
        <end position="223"/>
    </location>
</feature>
<keyword evidence="5" id="KW-0676">Redox-active center</keyword>
<gene>
    <name evidence="9" type="ORF">RN606_12690</name>
</gene>
<evidence type="ECO:0000313" key="10">
    <source>
        <dbReference type="Proteomes" id="UP001304125"/>
    </source>
</evidence>
<feature type="chain" id="PRO_5041691151" evidence="7">
    <location>
        <begin position="23"/>
        <end position="223"/>
    </location>
</feature>
<proteinExistence type="predicted"/>
<dbReference type="PROSITE" id="PS51257">
    <property type="entry name" value="PROKAR_LIPOPROTEIN"/>
    <property type="match status" value="1"/>
</dbReference>
<organism evidence="9 10">
    <name type="scientific">Demequina capsici</name>
    <dbReference type="NCBI Taxonomy" id="3075620"/>
    <lineage>
        <taxon>Bacteria</taxon>
        <taxon>Bacillati</taxon>
        <taxon>Actinomycetota</taxon>
        <taxon>Actinomycetes</taxon>
        <taxon>Micrococcales</taxon>
        <taxon>Demequinaceae</taxon>
        <taxon>Demequina</taxon>
    </lineage>
</organism>
<evidence type="ECO:0000313" key="9">
    <source>
        <dbReference type="EMBL" id="WNM24205.1"/>
    </source>
</evidence>
<dbReference type="AlphaFoldDB" id="A0AA96F7K4"/>
<evidence type="ECO:0000256" key="3">
    <source>
        <dbReference type="ARBA" id="ARBA00022968"/>
    </source>
</evidence>
<feature type="region of interest" description="Disordered" evidence="6">
    <location>
        <begin position="200"/>
        <end position="223"/>
    </location>
</feature>
<keyword evidence="4" id="KW-1015">Disulfide bond</keyword>
<dbReference type="GO" id="GO:0016209">
    <property type="term" value="F:antioxidant activity"/>
    <property type="evidence" value="ECO:0007669"/>
    <property type="project" value="InterPro"/>
</dbReference>
<dbReference type="SUPFAM" id="SSF52833">
    <property type="entry name" value="Thioredoxin-like"/>
    <property type="match status" value="1"/>
</dbReference>
<accession>A0AA96F7K4</accession>
<feature type="domain" description="Thioredoxin" evidence="8">
    <location>
        <begin position="46"/>
        <end position="186"/>
    </location>
</feature>
<evidence type="ECO:0000256" key="6">
    <source>
        <dbReference type="SAM" id="MobiDB-lite"/>
    </source>
</evidence>
<dbReference type="PANTHER" id="PTHR42852:SF6">
    <property type="entry name" value="THIOL:DISULFIDE INTERCHANGE PROTEIN DSBE"/>
    <property type="match status" value="1"/>
</dbReference>
<dbReference type="InterPro" id="IPR013766">
    <property type="entry name" value="Thioredoxin_domain"/>
</dbReference>
<keyword evidence="7" id="KW-0732">Signal</keyword>
<sequence>MKRGSRLIIFAAIVVAVVLALAACSPPDAAQSPGYVSGDGTVTIFSDSDRQELDLTGTAFDGTAVDTADWRGQVVVINAWYAACPPCRAEAADLAALDAEDGVQLVGVNSRDGAETAAAFERTFGIAYPSIDDKDGGATSQLQGVIAMNAVPTSLVLDPEGRLYARVVGRVEPSTLRSLVLDAAASTGLTLDLADLEGTGAASVDPTASDPTASATADAGTAE</sequence>
<evidence type="ECO:0000256" key="7">
    <source>
        <dbReference type="SAM" id="SignalP"/>
    </source>
</evidence>
<dbReference type="PROSITE" id="PS51352">
    <property type="entry name" value="THIOREDOXIN_2"/>
    <property type="match status" value="1"/>
</dbReference>
<dbReference type="GO" id="GO:0017004">
    <property type="term" value="P:cytochrome complex assembly"/>
    <property type="evidence" value="ECO:0007669"/>
    <property type="project" value="UniProtKB-KW"/>
</dbReference>
<evidence type="ECO:0000256" key="2">
    <source>
        <dbReference type="ARBA" id="ARBA00022748"/>
    </source>
</evidence>
<evidence type="ECO:0000259" key="8">
    <source>
        <dbReference type="PROSITE" id="PS51352"/>
    </source>
</evidence>
<evidence type="ECO:0000256" key="1">
    <source>
        <dbReference type="ARBA" id="ARBA00004196"/>
    </source>
</evidence>
<protein>
    <submittedName>
        <fullName evidence="9">TlpA disulfide reductase family protein</fullName>
    </submittedName>
</protein>
<dbReference type="Pfam" id="PF00578">
    <property type="entry name" value="AhpC-TSA"/>
    <property type="match status" value="1"/>
</dbReference>
<keyword evidence="2" id="KW-0201">Cytochrome c-type biogenesis</keyword>